<evidence type="ECO:0000313" key="4">
    <source>
        <dbReference type="EMBL" id="QKE91456.1"/>
    </source>
</evidence>
<accession>A0A6M8HT64</accession>
<feature type="domain" description="Alpha/beta hydrolase fold-3" evidence="3">
    <location>
        <begin position="88"/>
        <end position="299"/>
    </location>
</feature>
<dbReference type="AlphaFoldDB" id="A0A6M8HT64"/>
<protein>
    <submittedName>
        <fullName evidence="4">Alpha/beta hydrolase</fullName>
    </submittedName>
</protein>
<evidence type="ECO:0000256" key="2">
    <source>
        <dbReference type="ARBA" id="ARBA00022801"/>
    </source>
</evidence>
<comment type="similarity">
    <text evidence="1">Belongs to the 'GDXG' lipolytic enzyme family.</text>
</comment>
<dbReference type="RefSeq" id="WP_171833017.1">
    <property type="nucleotide sequence ID" value="NZ_CP053708.1"/>
</dbReference>
<dbReference type="KEGG" id="lck:HN018_16700"/>
<dbReference type="Proteomes" id="UP000500767">
    <property type="component" value="Chromosome"/>
</dbReference>
<evidence type="ECO:0000313" key="5">
    <source>
        <dbReference type="Proteomes" id="UP000500767"/>
    </source>
</evidence>
<dbReference type="InterPro" id="IPR013094">
    <property type="entry name" value="AB_hydrolase_3"/>
</dbReference>
<dbReference type="Pfam" id="PF07859">
    <property type="entry name" value="Abhydrolase_3"/>
    <property type="match status" value="1"/>
</dbReference>
<dbReference type="EMBL" id="CP053708">
    <property type="protein sequence ID" value="QKE91456.1"/>
    <property type="molecule type" value="Genomic_DNA"/>
</dbReference>
<dbReference type="PROSITE" id="PS01173">
    <property type="entry name" value="LIPASE_GDXG_HIS"/>
    <property type="match status" value="1"/>
</dbReference>
<keyword evidence="5" id="KW-1185">Reference proteome</keyword>
<evidence type="ECO:0000256" key="1">
    <source>
        <dbReference type="ARBA" id="ARBA00010515"/>
    </source>
</evidence>
<reference evidence="4 5" key="1">
    <citation type="journal article" date="2014" name="World J. Microbiol. Biotechnol.">
        <title>Biodiversity and physiological characteristics of Antarctic and Arctic lichens-associated bacteria.</title>
        <authorList>
            <person name="Lee Y.M."/>
            <person name="Kim E.H."/>
            <person name="Lee H.K."/>
            <person name="Hong S.G."/>
        </authorList>
    </citation>
    <scope>NUCLEOTIDE SEQUENCE [LARGE SCALE GENOMIC DNA]</scope>
    <source>
        <strain evidence="4 5">PAMC 26569</strain>
    </source>
</reference>
<evidence type="ECO:0000259" key="3">
    <source>
        <dbReference type="Pfam" id="PF07859"/>
    </source>
</evidence>
<dbReference type="Gene3D" id="3.40.50.1820">
    <property type="entry name" value="alpha/beta hydrolase"/>
    <property type="match status" value="1"/>
</dbReference>
<dbReference type="InterPro" id="IPR002168">
    <property type="entry name" value="Lipase_GDXG_HIS_AS"/>
</dbReference>
<sequence>MSDPSPRMQPPAPDMIRFRDLLAASYAQHPPLHTLSIQAARAVAEIVRAPWASGGPAMHDTRNHVVEFGGLSLRLRVHRPKETPDGVLVYVHGGGWTLFSMDTHDRVMREYAGRAGIAVVGIDYTLVPEAVFPRQVNEVTALVRLLREPDAPAWLGFDPTGLPTAIGGDSAGGNLAMATALTLRDAGEIDRLQAIILNYAVTDSDETRPSYRIYGGPDYNLTEEEMRGFWDGYALDPAVRQDPRAALLRGTLNALPPTYLAIAECDVLRDENLALAAALQKAGVSVRSQTYPGMLHSFLEAVSISPTSARAFQETAAWLRTTFGLDRAG</sequence>
<dbReference type="GO" id="GO:0016787">
    <property type="term" value="F:hydrolase activity"/>
    <property type="evidence" value="ECO:0007669"/>
    <property type="project" value="UniProtKB-KW"/>
</dbReference>
<dbReference type="PANTHER" id="PTHR48081:SF8">
    <property type="entry name" value="ALPHA_BETA HYDROLASE FOLD-3 DOMAIN-CONTAINING PROTEIN-RELATED"/>
    <property type="match status" value="1"/>
</dbReference>
<organism evidence="4 5">
    <name type="scientific">Lichenicola cladoniae</name>
    <dbReference type="NCBI Taxonomy" id="1484109"/>
    <lineage>
        <taxon>Bacteria</taxon>
        <taxon>Pseudomonadati</taxon>
        <taxon>Pseudomonadota</taxon>
        <taxon>Alphaproteobacteria</taxon>
        <taxon>Acetobacterales</taxon>
        <taxon>Acetobacteraceae</taxon>
        <taxon>Lichenicola</taxon>
    </lineage>
</organism>
<name>A0A6M8HT64_9PROT</name>
<dbReference type="SUPFAM" id="SSF53474">
    <property type="entry name" value="alpha/beta-Hydrolases"/>
    <property type="match status" value="1"/>
</dbReference>
<proteinExistence type="inferred from homology"/>
<dbReference type="PANTHER" id="PTHR48081">
    <property type="entry name" value="AB HYDROLASE SUPERFAMILY PROTEIN C4A8.06C"/>
    <property type="match status" value="1"/>
</dbReference>
<gene>
    <name evidence="4" type="ORF">HN018_16700</name>
</gene>
<keyword evidence="2 4" id="KW-0378">Hydrolase</keyword>
<dbReference type="InterPro" id="IPR050300">
    <property type="entry name" value="GDXG_lipolytic_enzyme"/>
</dbReference>
<dbReference type="InterPro" id="IPR029058">
    <property type="entry name" value="AB_hydrolase_fold"/>
</dbReference>